<evidence type="ECO:0000313" key="3">
    <source>
        <dbReference type="Proteomes" id="UP000703269"/>
    </source>
</evidence>
<proteinExistence type="predicted"/>
<evidence type="ECO:0000313" key="2">
    <source>
        <dbReference type="EMBL" id="GJE99095.1"/>
    </source>
</evidence>
<organism evidence="2 3">
    <name type="scientific">Phanerochaete sordida</name>
    <dbReference type="NCBI Taxonomy" id="48140"/>
    <lineage>
        <taxon>Eukaryota</taxon>
        <taxon>Fungi</taxon>
        <taxon>Dikarya</taxon>
        <taxon>Basidiomycota</taxon>
        <taxon>Agaricomycotina</taxon>
        <taxon>Agaricomycetes</taxon>
        <taxon>Polyporales</taxon>
        <taxon>Phanerochaetaceae</taxon>
        <taxon>Phanerochaete</taxon>
    </lineage>
</organism>
<gene>
    <name evidence="2" type="ORF">PsYK624_153410</name>
</gene>
<keyword evidence="3" id="KW-1185">Reference proteome</keyword>
<name>A0A9P3GP52_9APHY</name>
<feature type="region of interest" description="Disordered" evidence="1">
    <location>
        <begin position="68"/>
        <end position="93"/>
    </location>
</feature>
<sequence>MSFDHTGLIHSADIQALPHFVLYQTSLHGVSFAILESLARSSAHFHLRTALPGVYSIWPQVGRCRSCPESAGVLPSADQASSPGLGPERRAASGPAPGILARLHISIFSTPPAVLDGLSAGSI</sequence>
<protein>
    <submittedName>
        <fullName evidence="2">Uncharacterized protein</fullName>
    </submittedName>
</protein>
<comment type="caution">
    <text evidence="2">The sequence shown here is derived from an EMBL/GenBank/DDBJ whole genome shotgun (WGS) entry which is preliminary data.</text>
</comment>
<dbReference type="AlphaFoldDB" id="A0A9P3GP52"/>
<reference evidence="2 3" key="1">
    <citation type="submission" date="2021-08" db="EMBL/GenBank/DDBJ databases">
        <title>Draft Genome Sequence of Phanerochaete sordida strain YK-624.</title>
        <authorList>
            <person name="Mori T."/>
            <person name="Dohra H."/>
            <person name="Suzuki T."/>
            <person name="Kawagishi H."/>
            <person name="Hirai H."/>
        </authorList>
    </citation>
    <scope>NUCLEOTIDE SEQUENCE [LARGE SCALE GENOMIC DNA]</scope>
    <source>
        <strain evidence="2 3">YK-624</strain>
    </source>
</reference>
<evidence type="ECO:0000256" key="1">
    <source>
        <dbReference type="SAM" id="MobiDB-lite"/>
    </source>
</evidence>
<dbReference type="EMBL" id="BPQB01000101">
    <property type="protein sequence ID" value="GJE99095.1"/>
    <property type="molecule type" value="Genomic_DNA"/>
</dbReference>
<dbReference type="Proteomes" id="UP000703269">
    <property type="component" value="Unassembled WGS sequence"/>
</dbReference>
<accession>A0A9P3GP52</accession>